<keyword evidence="11" id="KW-1185">Reference proteome</keyword>
<dbReference type="InterPro" id="IPR013785">
    <property type="entry name" value="Aldolase_TIM"/>
</dbReference>
<comment type="similarity">
    <text evidence="8">Belongs to the TrpC family.</text>
</comment>
<comment type="pathway">
    <text evidence="2 8">Amino-acid biosynthesis; L-tryptophan biosynthesis; L-tryptophan from chorismate: step 4/5.</text>
</comment>
<dbReference type="Gene3D" id="3.20.20.70">
    <property type="entry name" value="Aldolase class I"/>
    <property type="match status" value="1"/>
</dbReference>
<keyword evidence="3 8" id="KW-0028">Amino-acid biosynthesis</keyword>
<keyword evidence="7 8" id="KW-0456">Lyase</keyword>
<feature type="domain" description="Indole-3-glycerol phosphate synthase" evidence="9">
    <location>
        <begin position="5"/>
        <end position="259"/>
    </location>
</feature>
<dbReference type="PANTHER" id="PTHR22854:SF2">
    <property type="entry name" value="INDOLE-3-GLYCEROL-PHOSPHATE SYNTHASE"/>
    <property type="match status" value="1"/>
</dbReference>
<dbReference type="InterPro" id="IPR001468">
    <property type="entry name" value="Indole-3-GlycerolPSynthase_CS"/>
</dbReference>
<evidence type="ECO:0000256" key="2">
    <source>
        <dbReference type="ARBA" id="ARBA00004696"/>
    </source>
</evidence>
<sequence>MATALDRIIEYKRDEVAVLKAQTTVAELEARASAQESPRGFDARLREIASAGQNALICEMKRKSPSAGDILPGADPLQIVREYENGGAACLSVLTDFPSFGGTLEDLETIRSAVSMPILRKDFMIDPIQIVEARAYGADCILVILSALDDGLARELIATAVSFGMDVLTEVHDSRELDRAIALDASLIGVNNRDLKAMKTDLGVSEVLARHAPELEMVSESGVRDSEDIKRLRQSGFRRFLIGESLMKETDRESAVHALVNAGTD</sequence>
<gene>
    <name evidence="8 10" type="primary">trpC</name>
    <name evidence="10" type="ORF">ACFQDM_17995</name>
</gene>
<protein>
    <recommendedName>
        <fullName evidence="8">Indole-3-glycerol phosphate synthase</fullName>
        <shortName evidence="8">IGPS</shortName>
        <ecNumber evidence="8">4.1.1.48</ecNumber>
    </recommendedName>
</protein>
<keyword evidence="6 8" id="KW-0057">Aromatic amino acid biosynthesis</keyword>
<evidence type="ECO:0000256" key="8">
    <source>
        <dbReference type="HAMAP-Rule" id="MF_00134"/>
    </source>
</evidence>
<name>A0ABW1SE73_9PROT</name>
<reference evidence="11" key="1">
    <citation type="journal article" date="2019" name="Int. J. Syst. Evol. Microbiol.">
        <title>The Global Catalogue of Microorganisms (GCM) 10K type strain sequencing project: providing services to taxonomists for standard genome sequencing and annotation.</title>
        <authorList>
            <consortium name="The Broad Institute Genomics Platform"/>
            <consortium name="The Broad Institute Genome Sequencing Center for Infectious Disease"/>
            <person name="Wu L."/>
            <person name="Ma J."/>
        </authorList>
    </citation>
    <scope>NUCLEOTIDE SEQUENCE [LARGE SCALE GENOMIC DNA]</scope>
    <source>
        <strain evidence="11">CGMCC-1.15741</strain>
    </source>
</reference>
<dbReference type="InterPro" id="IPR045186">
    <property type="entry name" value="Indole-3-glycerol_P_synth"/>
</dbReference>
<dbReference type="PANTHER" id="PTHR22854">
    <property type="entry name" value="TRYPTOPHAN BIOSYNTHESIS PROTEIN"/>
    <property type="match status" value="1"/>
</dbReference>
<evidence type="ECO:0000313" key="11">
    <source>
        <dbReference type="Proteomes" id="UP001596303"/>
    </source>
</evidence>
<evidence type="ECO:0000256" key="5">
    <source>
        <dbReference type="ARBA" id="ARBA00022822"/>
    </source>
</evidence>
<evidence type="ECO:0000259" key="9">
    <source>
        <dbReference type="Pfam" id="PF00218"/>
    </source>
</evidence>
<comment type="catalytic activity">
    <reaction evidence="1 8">
        <text>1-(2-carboxyphenylamino)-1-deoxy-D-ribulose 5-phosphate + H(+) = (1S,2R)-1-C-(indol-3-yl)glycerol 3-phosphate + CO2 + H2O</text>
        <dbReference type="Rhea" id="RHEA:23476"/>
        <dbReference type="ChEBI" id="CHEBI:15377"/>
        <dbReference type="ChEBI" id="CHEBI:15378"/>
        <dbReference type="ChEBI" id="CHEBI:16526"/>
        <dbReference type="ChEBI" id="CHEBI:58613"/>
        <dbReference type="ChEBI" id="CHEBI:58866"/>
        <dbReference type="EC" id="4.1.1.48"/>
    </reaction>
</comment>
<evidence type="ECO:0000256" key="7">
    <source>
        <dbReference type="ARBA" id="ARBA00023239"/>
    </source>
</evidence>
<dbReference type="CDD" id="cd00331">
    <property type="entry name" value="IGPS"/>
    <property type="match status" value="1"/>
</dbReference>
<dbReference type="SUPFAM" id="SSF51366">
    <property type="entry name" value="Ribulose-phoshate binding barrel"/>
    <property type="match status" value="1"/>
</dbReference>
<dbReference type="InterPro" id="IPR011060">
    <property type="entry name" value="RibuloseP-bd_barrel"/>
</dbReference>
<dbReference type="InterPro" id="IPR013798">
    <property type="entry name" value="Indole-3-glycerol_P_synth_dom"/>
</dbReference>
<keyword evidence="5 8" id="KW-0822">Tryptophan biosynthesis</keyword>
<accession>A0ABW1SE73</accession>
<evidence type="ECO:0000256" key="6">
    <source>
        <dbReference type="ARBA" id="ARBA00023141"/>
    </source>
</evidence>
<dbReference type="Pfam" id="PF00218">
    <property type="entry name" value="IGPS"/>
    <property type="match status" value="1"/>
</dbReference>
<evidence type="ECO:0000256" key="3">
    <source>
        <dbReference type="ARBA" id="ARBA00022605"/>
    </source>
</evidence>
<dbReference type="PROSITE" id="PS00614">
    <property type="entry name" value="IGPS"/>
    <property type="match status" value="1"/>
</dbReference>
<proteinExistence type="inferred from homology"/>
<dbReference type="GO" id="GO:0004425">
    <property type="term" value="F:indole-3-glycerol-phosphate synthase activity"/>
    <property type="evidence" value="ECO:0007669"/>
    <property type="project" value="UniProtKB-EC"/>
</dbReference>
<dbReference type="HAMAP" id="MF_00134_B">
    <property type="entry name" value="IGPS_B"/>
    <property type="match status" value="1"/>
</dbReference>
<dbReference type="NCBIfam" id="NF001377">
    <property type="entry name" value="PRK00278.2-4"/>
    <property type="match status" value="1"/>
</dbReference>
<comment type="caution">
    <text evidence="10">The sequence shown here is derived from an EMBL/GenBank/DDBJ whole genome shotgun (WGS) entry which is preliminary data.</text>
</comment>
<dbReference type="EC" id="4.1.1.48" evidence="8"/>
<evidence type="ECO:0000256" key="4">
    <source>
        <dbReference type="ARBA" id="ARBA00022793"/>
    </source>
</evidence>
<evidence type="ECO:0000313" key="10">
    <source>
        <dbReference type="EMBL" id="MFC6199970.1"/>
    </source>
</evidence>
<dbReference type="RefSeq" id="WP_377381692.1">
    <property type="nucleotide sequence ID" value="NZ_JBHSSW010000066.1"/>
</dbReference>
<keyword evidence="4 8" id="KW-0210">Decarboxylase</keyword>
<organism evidence="10 11">
    <name type="scientific">Ponticaulis profundi</name>
    <dbReference type="NCBI Taxonomy" id="2665222"/>
    <lineage>
        <taxon>Bacteria</taxon>
        <taxon>Pseudomonadati</taxon>
        <taxon>Pseudomonadota</taxon>
        <taxon>Alphaproteobacteria</taxon>
        <taxon>Hyphomonadales</taxon>
        <taxon>Hyphomonadaceae</taxon>
        <taxon>Ponticaulis</taxon>
    </lineage>
</organism>
<dbReference type="EMBL" id="JBHSSW010000066">
    <property type="protein sequence ID" value="MFC6199970.1"/>
    <property type="molecule type" value="Genomic_DNA"/>
</dbReference>
<evidence type="ECO:0000256" key="1">
    <source>
        <dbReference type="ARBA" id="ARBA00001633"/>
    </source>
</evidence>
<dbReference type="Proteomes" id="UP001596303">
    <property type="component" value="Unassembled WGS sequence"/>
</dbReference>